<feature type="region of interest" description="Disordered" evidence="1">
    <location>
        <begin position="138"/>
        <end position="159"/>
    </location>
</feature>
<sequence length="377" mass="40983">MERSKVAVAAPREAVKMRSPAAMSRPSDASTSIFSSLADMVSRARANANKEFDELCAYLTRVFGTQLKYFDLDQSMYDSQLNMGRPTYHKTVRAPLQRPMDRGINDSKQWANNTLRTEPLIKDPLRANGRGGIVKRAPLAPLTNRPQQASSAHTKHGVPDQVRALRQVLKQNAGKEGSGSSRASLASPFVPKHELKRSALQVVSKAVVPLATGNTPKKPVKRTSQPPPPRADSMPSLATVFAGETPGPSRPDVPVTARRVAADPECNTQMAGRTPKRARLFDLPAGGIAATPMGNLDPFSFDTPGDQETRAVEQWLKSTSSKKQVEPDTLASPPPEQPRIKTRVTPRRTAGAAASNRVHAIMESYRKTRRTTANDAA</sequence>
<dbReference type="AlphaFoldDB" id="A0A4P9YUE6"/>
<feature type="region of interest" description="Disordered" evidence="1">
    <location>
        <begin position="317"/>
        <end position="377"/>
    </location>
</feature>
<evidence type="ECO:0000313" key="2">
    <source>
        <dbReference type="EMBL" id="RKP23577.1"/>
    </source>
</evidence>
<feature type="region of interest" description="Disordered" evidence="1">
    <location>
        <begin position="212"/>
        <end position="236"/>
    </location>
</feature>
<dbReference type="EMBL" id="KZ990855">
    <property type="protein sequence ID" value="RKP23577.1"/>
    <property type="molecule type" value="Genomic_DNA"/>
</dbReference>
<keyword evidence="3" id="KW-1185">Reference proteome</keyword>
<accession>A0A4P9YUE6</accession>
<dbReference type="OrthoDB" id="5593785at2759"/>
<gene>
    <name evidence="2" type="ORF">SYNPS1DRAFT_24357</name>
</gene>
<protein>
    <submittedName>
        <fullName evidence="2">Uncharacterized protein</fullName>
    </submittedName>
</protein>
<dbReference type="Proteomes" id="UP000278143">
    <property type="component" value="Unassembled WGS sequence"/>
</dbReference>
<reference evidence="3" key="1">
    <citation type="journal article" date="2018" name="Nat. Microbiol.">
        <title>Leveraging single-cell genomics to expand the fungal tree of life.</title>
        <authorList>
            <person name="Ahrendt S.R."/>
            <person name="Quandt C.A."/>
            <person name="Ciobanu D."/>
            <person name="Clum A."/>
            <person name="Salamov A."/>
            <person name="Andreopoulos B."/>
            <person name="Cheng J.F."/>
            <person name="Woyke T."/>
            <person name="Pelin A."/>
            <person name="Henrissat B."/>
            <person name="Reynolds N.K."/>
            <person name="Benny G.L."/>
            <person name="Smith M.E."/>
            <person name="James T.Y."/>
            <person name="Grigoriev I.V."/>
        </authorList>
    </citation>
    <scope>NUCLEOTIDE SEQUENCE [LARGE SCALE GENOMIC DNA]</scope>
    <source>
        <strain evidence="3">Benny S71-1</strain>
    </source>
</reference>
<proteinExistence type="predicted"/>
<organism evidence="2 3">
    <name type="scientific">Syncephalis pseudoplumigaleata</name>
    <dbReference type="NCBI Taxonomy" id="1712513"/>
    <lineage>
        <taxon>Eukaryota</taxon>
        <taxon>Fungi</taxon>
        <taxon>Fungi incertae sedis</taxon>
        <taxon>Zoopagomycota</taxon>
        <taxon>Zoopagomycotina</taxon>
        <taxon>Zoopagomycetes</taxon>
        <taxon>Zoopagales</taxon>
        <taxon>Piptocephalidaceae</taxon>
        <taxon>Syncephalis</taxon>
    </lineage>
</organism>
<name>A0A4P9YUE6_9FUNG</name>
<evidence type="ECO:0000313" key="3">
    <source>
        <dbReference type="Proteomes" id="UP000278143"/>
    </source>
</evidence>
<evidence type="ECO:0000256" key="1">
    <source>
        <dbReference type="SAM" id="MobiDB-lite"/>
    </source>
</evidence>